<keyword evidence="2" id="KW-1003">Cell membrane</keyword>
<comment type="caution">
    <text evidence="8">The sequence shown here is derived from an EMBL/GenBank/DDBJ whole genome shotgun (WGS) entry which is preliminary data.</text>
</comment>
<dbReference type="Gene3D" id="3.30.450.20">
    <property type="entry name" value="PAS domain"/>
    <property type="match status" value="2"/>
</dbReference>
<gene>
    <name evidence="8" type="ORF">A8806_107138</name>
</gene>
<protein>
    <submittedName>
        <fullName evidence="8">Diguanylate cyclase (GGDEF)-like protein</fullName>
    </submittedName>
</protein>
<dbReference type="RefSeq" id="WP_109731530.1">
    <property type="nucleotide sequence ID" value="NZ_BAAACK010000011.1"/>
</dbReference>
<comment type="subcellular location">
    <subcellularLocation>
        <location evidence="1">Cell membrane</location>
        <topology evidence="1">Multi-pass membrane protein</topology>
    </subcellularLocation>
</comment>
<dbReference type="EMBL" id="QGDL01000007">
    <property type="protein sequence ID" value="PWJ28990.1"/>
    <property type="molecule type" value="Genomic_DNA"/>
</dbReference>
<evidence type="ECO:0000259" key="7">
    <source>
        <dbReference type="PROSITE" id="PS50887"/>
    </source>
</evidence>
<evidence type="ECO:0000256" key="5">
    <source>
        <dbReference type="ARBA" id="ARBA00023136"/>
    </source>
</evidence>
<dbReference type="Proteomes" id="UP000245845">
    <property type="component" value="Unassembled WGS sequence"/>
</dbReference>
<dbReference type="Pfam" id="PF02743">
    <property type="entry name" value="dCache_1"/>
    <property type="match status" value="1"/>
</dbReference>
<keyword evidence="4 6" id="KW-1133">Transmembrane helix</keyword>
<evidence type="ECO:0000256" key="2">
    <source>
        <dbReference type="ARBA" id="ARBA00022475"/>
    </source>
</evidence>
<dbReference type="GO" id="GO:0005886">
    <property type="term" value="C:plasma membrane"/>
    <property type="evidence" value="ECO:0007669"/>
    <property type="project" value="UniProtKB-SubCell"/>
</dbReference>
<dbReference type="InterPro" id="IPR033479">
    <property type="entry name" value="dCache_1"/>
</dbReference>
<dbReference type="SUPFAM" id="SSF55073">
    <property type="entry name" value="Nucleotide cyclase"/>
    <property type="match status" value="1"/>
</dbReference>
<dbReference type="Pfam" id="PF00990">
    <property type="entry name" value="GGDEF"/>
    <property type="match status" value="1"/>
</dbReference>
<dbReference type="GO" id="GO:0052621">
    <property type="term" value="F:diguanylate cyclase activity"/>
    <property type="evidence" value="ECO:0007669"/>
    <property type="project" value="TreeGrafter"/>
</dbReference>
<keyword evidence="5 6" id="KW-0472">Membrane</keyword>
<dbReference type="InterPro" id="IPR000160">
    <property type="entry name" value="GGDEF_dom"/>
</dbReference>
<feature type="domain" description="GGDEF" evidence="7">
    <location>
        <begin position="384"/>
        <end position="517"/>
    </location>
</feature>
<keyword evidence="3 6" id="KW-0812">Transmembrane</keyword>
<dbReference type="PANTHER" id="PTHR45138">
    <property type="entry name" value="REGULATORY COMPONENTS OF SENSORY TRANSDUCTION SYSTEM"/>
    <property type="match status" value="1"/>
</dbReference>
<dbReference type="PANTHER" id="PTHR45138:SF9">
    <property type="entry name" value="DIGUANYLATE CYCLASE DGCM-RELATED"/>
    <property type="match status" value="1"/>
</dbReference>
<feature type="transmembrane region" description="Helical" evidence="6">
    <location>
        <begin position="21"/>
        <end position="42"/>
    </location>
</feature>
<dbReference type="AlphaFoldDB" id="A0A2Y9C5E4"/>
<evidence type="ECO:0000256" key="4">
    <source>
        <dbReference type="ARBA" id="ARBA00022989"/>
    </source>
</evidence>
<feature type="transmembrane region" description="Helical" evidence="6">
    <location>
        <begin position="283"/>
        <end position="309"/>
    </location>
</feature>
<dbReference type="InterPro" id="IPR050469">
    <property type="entry name" value="Diguanylate_Cyclase"/>
</dbReference>
<name>A0A2Y9C5E4_9FIRM</name>
<organism evidence="8 9">
    <name type="scientific">Faecalicatena orotica</name>
    <dbReference type="NCBI Taxonomy" id="1544"/>
    <lineage>
        <taxon>Bacteria</taxon>
        <taxon>Bacillati</taxon>
        <taxon>Bacillota</taxon>
        <taxon>Clostridia</taxon>
        <taxon>Lachnospirales</taxon>
        <taxon>Lachnospiraceae</taxon>
        <taxon>Faecalicatena</taxon>
    </lineage>
</organism>
<dbReference type="CDD" id="cd01949">
    <property type="entry name" value="GGDEF"/>
    <property type="match status" value="1"/>
</dbReference>
<evidence type="ECO:0000313" key="9">
    <source>
        <dbReference type="Proteomes" id="UP000245845"/>
    </source>
</evidence>
<dbReference type="NCBIfam" id="TIGR00254">
    <property type="entry name" value="GGDEF"/>
    <property type="match status" value="1"/>
</dbReference>
<dbReference type="SMART" id="SM00267">
    <property type="entry name" value="GGDEF"/>
    <property type="match status" value="1"/>
</dbReference>
<dbReference type="InterPro" id="IPR029787">
    <property type="entry name" value="Nucleotide_cyclase"/>
</dbReference>
<proteinExistence type="predicted"/>
<accession>A0A2Y9C5E4</accession>
<keyword evidence="9" id="KW-1185">Reference proteome</keyword>
<evidence type="ECO:0000256" key="6">
    <source>
        <dbReference type="SAM" id="Phobius"/>
    </source>
</evidence>
<dbReference type="OrthoDB" id="9805474at2"/>
<evidence type="ECO:0000313" key="8">
    <source>
        <dbReference type="EMBL" id="PWJ28990.1"/>
    </source>
</evidence>
<dbReference type="PROSITE" id="PS50887">
    <property type="entry name" value="GGDEF"/>
    <property type="match status" value="1"/>
</dbReference>
<evidence type="ECO:0000256" key="3">
    <source>
        <dbReference type="ARBA" id="ARBA00022692"/>
    </source>
</evidence>
<reference evidence="8 9" key="1">
    <citation type="submission" date="2018-05" db="EMBL/GenBank/DDBJ databases">
        <title>The Hungate 1000. A catalogue of reference genomes from the rumen microbiome.</title>
        <authorList>
            <person name="Kelly W."/>
        </authorList>
    </citation>
    <scope>NUCLEOTIDE SEQUENCE [LARGE SCALE GENOMIC DNA]</scope>
    <source>
        <strain evidence="8 9">NLAE-zl-C242</strain>
    </source>
</reference>
<dbReference type="InterPro" id="IPR043128">
    <property type="entry name" value="Rev_trsase/Diguanyl_cyclase"/>
</dbReference>
<evidence type="ECO:0000256" key="1">
    <source>
        <dbReference type="ARBA" id="ARBA00004651"/>
    </source>
</evidence>
<sequence>MKRKKNNGKGGQWEVSFFPIIRYNVIFCVLVMVFIMAGGAILSAGRMKSDAKAALSSAQAQISQRVTGAVDLLEALASFPDFNDSETEPIVKVKRLDQMSPYFGFMMMCYVDEDILVYSDGAEPASLASRDYMQRLFSTGQRQVTDSFAAGADGETLNYTVAVPLIDKDGNITGALFSAIYFDEIVQILEESAGKVNANATLLGSQGQVMSATTDLSYGDPVMEALRDDKLLGTTSDKLEEKLLAAQTGGYWSIHDGDLCYTAYQRVDNTNWDILCSVSFGDVFFQIIPSLLFVVCLAVFACIILLLFLKRYIEKQMQVVIMLVQSMEELEKRVYQNERPENVDFNEILRLTSDGLSDSLTGVVTRTVFLNKAEAQLKNADPKLVKALFFVDMDNLKYINDTCGHDGGDIALKSVGYILREYEKKYDGVVGRYGGDEFVMLLTSLDDEKELRDVLDGLILRLQSKIPSGGQNIPVQCSIGVSVYQPGIELERMIFEADEALYHVKQNGKGYYHIHQN</sequence>
<dbReference type="Gene3D" id="3.30.70.270">
    <property type="match status" value="1"/>
</dbReference>